<keyword evidence="3" id="KW-1185">Reference proteome</keyword>
<evidence type="ECO:0000259" key="1">
    <source>
        <dbReference type="PROSITE" id="PS50943"/>
    </source>
</evidence>
<evidence type="ECO:0000313" key="2">
    <source>
        <dbReference type="EMBL" id="QUI24904.1"/>
    </source>
</evidence>
<dbReference type="RefSeq" id="WP_212695604.1">
    <property type="nucleotide sequence ID" value="NZ_CP058649.1"/>
</dbReference>
<name>A0A8J8MNW5_9FIRM</name>
<dbReference type="Pfam" id="PF01381">
    <property type="entry name" value="HTH_3"/>
    <property type="match status" value="1"/>
</dbReference>
<sequence length="101" mass="11401">MTLVEKIKTLCDEQGTTLIGLERKIGLGRGTIRNWDTNSPSIHKLEKVADHFSVSVDYLLERESNKLSAKTLKVAKEIDLLSDDKFEALKKLISTMIDINK</sequence>
<feature type="domain" description="HTH cro/C1-type" evidence="1">
    <location>
        <begin position="7"/>
        <end position="59"/>
    </location>
</feature>
<dbReference type="AlphaFoldDB" id="A0A8J8MNW5"/>
<dbReference type="GO" id="GO:0003677">
    <property type="term" value="F:DNA binding"/>
    <property type="evidence" value="ECO:0007669"/>
    <property type="project" value="InterPro"/>
</dbReference>
<evidence type="ECO:0000313" key="3">
    <source>
        <dbReference type="Proteomes" id="UP000683246"/>
    </source>
</evidence>
<dbReference type="Proteomes" id="UP000683246">
    <property type="component" value="Chromosome"/>
</dbReference>
<dbReference type="EMBL" id="CP058649">
    <property type="protein sequence ID" value="QUI24904.1"/>
    <property type="molecule type" value="Genomic_DNA"/>
</dbReference>
<dbReference type="CDD" id="cd00093">
    <property type="entry name" value="HTH_XRE"/>
    <property type="match status" value="1"/>
</dbReference>
<dbReference type="KEGG" id="vpy:HZI73_22520"/>
<gene>
    <name evidence="2" type="ORF">HZI73_22520</name>
</gene>
<dbReference type="SMART" id="SM00530">
    <property type="entry name" value="HTH_XRE"/>
    <property type="match status" value="1"/>
</dbReference>
<reference evidence="2" key="1">
    <citation type="submission" date="2020-07" db="EMBL/GenBank/DDBJ databases">
        <title>Vallitalea pronyensis genome.</title>
        <authorList>
            <person name="Postec A."/>
        </authorList>
    </citation>
    <scope>NUCLEOTIDE SEQUENCE</scope>
    <source>
        <strain evidence="2">FatNI3</strain>
    </source>
</reference>
<dbReference type="PROSITE" id="PS50943">
    <property type="entry name" value="HTH_CROC1"/>
    <property type="match status" value="1"/>
</dbReference>
<dbReference type="InterPro" id="IPR010982">
    <property type="entry name" value="Lambda_DNA-bd_dom_sf"/>
</dbReference>
<dbReference type="SUPFAM" id="SSF47413">
    <property type="entry name" value="lambda repressor-like DNA-binding domains"/>
    <property type="match status" value="1"/>
</dbReference>
<organism evidence="2 3">
    <name type="scientific">Vallitalea pronyensis</name>
    <dbReference type="NCBI Taxonomy" id="1348613"/>
    <lineage>
        <taxon>Bacteria</taxon>
        <taxon>Bacillati</taxon>
        <taxon>Bacillota</taxon>
        <taxon>Clostridia</taxon>
        <taxon>Lachnospirales</taxon>
        <taxon>Vallitaleaceae</taxon>
        <taxon>Vallitalea</taxon>
    </lineage>
</organism>
<dbReference type="InterPro" id="IPR001387">
    <property type="entry name" value="Cro/C1-type_HTH"/>
</dbReference>
<proteinExistence type="predicted"/>
<dbReference type="Gene3D" id="1.10.260.40">
    <property type="entry name" value="lambda repressor-like DNA-binding domains"/>
    <property type="match status" value="1"/>
</dbReference>
<accession>A0A8J8MNW5</accession>
<protein>
    <submittedName>
        <fullName evidence="2">Helix-turn-helix transcriptional regulator</fullName>
    </submittedName>
</protein>